<organism evidence="1 2">
    <name type="scientific">Vigna mungo</name>
    <name type="common">Black gram</name>
    <name type="synonym">Phaseolus mungo</name>
    <dbReference type="NCBI Taxonomy" id="3915"/>
    <lineage>
        <taxon>Eukaryota</taxon>
        <taxon>Viridiplantae</taxon>
        <taxon>Streptophyta</taxon>
        <taxon>Embryophyta</taxon>
        <taxon>Tracheophyta</taxon>
        <taxon>Spermatophyta</taxon>
        <taxon>Magnoliopsida</taxon>
        <taxon>eudicotyledons</taxon>
        <taxon>Gunneridae</taxon>
        <taxon>Pentapetalae</taxon>
        <taxon>rosids</taxon>
        <taxon>fabids</taxon>
        <taxon>Fabales</taxon>
        <taxon>Fabaceae</taxon>
        <taxon>Papilionoideae</taxon>
        <taxon>50 kb inversion clade</taxon>
        <taxon>NPAAA clade</taxon>
        <taxon>indigoferoid/millettioid clade</taxon>
        <taxon>Phaseoleae</taxon>
        <taxon>Vigna</taxon>
    </lineage>
</organism>
<accession>A0AAQ3PAK5</accession>
<evidence type="ECO:0000313" key="1">
    <source>
        <dbReference type="EMBL" id="WVZ22988.1"/>
    </source>
</evidence>
<proteinExistence type="predicted"/>
<evidence type="ECO:0000313" key="2">
    <source>
        <dbReference type="Proteomes" id="UP001374535"/>
    </source>
</evidence>
<sequence length="105" mass="12406">MDFSSKGFKRAAYKVGSASPTGWINDDNALTNFECFWRIQKIISHKYMGINFFKREGLFFQDWLEYQGLANFVEMSRDWYPNLVKKSELLKLAYVQGIQSRSTHY</sequence>
<gene>
    <name evidence="1" type="ORF">V8G54_001532</name>
</gene>
<dbReference type="Proteomes" id="UP001374535">
    <property type="component" value="Chromosome 1"/>
</dbReference>
<protein>
    <submittedName>
        <fullName evidence="1">Uncharacterized protein</fullName>
    </submittedName>
</protein>
<reference evidence="1 2" key="1">
    <citation type="journal article" date="2023" name="Life. Sci Alliance">
        <title>Evolutionary insights into 3D genome organization and epigenetic landscape of Vigna mungo.</title>
        <authorList>
            <person name="Junaid A."/>
            <person name="Singh B."/>
            <person name="Bhatia S."/>
        </authorList>
    </citation>
    <scope>NUCLEOTIDE SEQUENCE [LARGE SCALE GENOMIC DNA]</scope>
    <source>
        <strain evidence="1">Urdbean</strain>
    </source>
</reference>
<dbReference type="EMBL" id="CP144700">
    <property type="protein sequence ID" value="WVZ22988.1"/>
    <property type="molecule type" value="Genomic_DNA"/>
</dbReference>
<name>A0AAQ3PAK5_VIGMU</name>
<keyword evidence="2" id="KW-1185">Reference proteome</keyword>
<dbReference type="AlphaFoldDB" id="A0AAQ3PAK5"/>